<accession>A0AB39UQJ2</accession>
<dbReference type="Gene3D" id="1.10.10.10">
    <property type="entry name" value="Winged helix-like DNA-binding domain superfamily/Winged helix DNA-binding domain"/>
    <property type="match status" value="1"/>
</dbReference>
<sequence>MTSTSSNNGRTPQPQGLMPNPEQLRALTHPIRLRLLGILRLNGSATATDLARMTGLNTGSTSYHLRILAKYGFIEKDTKLSSGRKLFWKARQLYNVIDAPSEKSPNAEDELDAASGFMQVAASELSRQILQAASTWKSMDSTWQDISTMSDYAMLLTPEEADSIASQVQGILFDAMKRHPLVHWKNIDGADDGTVRGSDDCTAEQGGESGHTPASAPDSSIAGQAEGPNRSRAIAMQFHLFPVAQDLLR</sequence>
<name>A0AB39UQJ2_9BIFI</name>
<evidence type="ECO:0000313" key="3">
    <source>
        <dbReference type="EMBL" id="XDS46902.1"/>
    </source>
</evidence>
<evidence type="ECO:0000313" key="5">
    <source>
        <dbReference type="EMBL" id="XDS51460.1"/>
    </source>
</evidence>
<feature type="region of interest" description="Disordered" evidence="1">
    <location>
        <begin position="189"/>
        <end position="227"/>
    </location>
</feature>
<dbReference type="GO" id="GO:0003700">
    <property type="term" value="F:DNA-binding transcription factor activity"/>
    <property type="evidence" value="ECO:0007669"/>
    <property type="project" value="InterPro"/>
</dbReference>
<dbReference type="CDD" id="cd00090">
    <property type="entry name" value="HTH_ARSR"/>
    <property type="match status" value="1"/>
</dbReference>
<dbReference type="AlphaFoldDB" id="A0AB39UQJ2"/>
<dbReference type="EMBL" id="CP129682">
    <property type="protein sequence ID" value="XDS48391.1"/>
    <property type="molecule type" value="Genomic_DNA"/>
</dbReference>
<evidence type="ECO:0000313" key="4">
    <source>
        <dbReference type="EMBL" id="XDS48391.1"/>
    </source>
</evidence>
<dbReference type="InterPro" id="IPR001845">
    <property type="entry name" value="HTH_ArsR_DNA-bd_dom"/>
</dbReference>
<dbReference type="EMBL" id="CP129683">
    <property type="protein sequence ID" value="XDS51460.1"/>
    <property type="molecule type" value="Genomic_DNA"/>
</dbReference>
<feature type="domain" description="HTH arsR-type" evidence="2">
    <location>
        <begin position="22"/>
        <end position="99"/>
    </location>
</feature>
<reference evidence="5" key="1">
    <citation type="submission" date="2023-07" db="EMBL/GenBank/DDBJ databases">
        <title>Bifidobacterium aquikefiriaerophilum sp. nov. and Bifidobacterium eccum sp. nov., isolated from water kefir.</title>
        <authorList>
            <person name="Breselge S."/>
            <person name="Bellassi P."/>
            <person name="Barcenilla C."/>
            <person name="Alvarez-Ordonez A."/>
            <person name="Morelli L."/>
            <person name="Cotter P.D."/>
        </authorList>
    </citation>
    <scope>NUCLEOTIDE SEQUENCE</scope>
    <source>
        <strain evidence="5">WK012_4_13</strain>
        <strain evidence="4">WK013_4_14</strain>
        <strain evidence="3">WK048_4_13</strain>
    </source>
</reference>
<dbReference type="InterPro" id="IPR036388">
    <property type="entry name" value="WH-like_DNA-bd_sf"/>
</dbReference>
<dbReference type="KEGG" id="bfk:QN062_04665"/>
<dbReference type="InterPro" id="IPR036390">
    <property type="entry name" value="WH_DNA-bd_sf"/>
</dbReference>
<gene>
    <name evidence="5" type="ORF">QN062_04665</name>
    <name evidence="4" type="ORF">QN216_08680</name>
    <name evidence="3" type="ORF">QN217_01785</name>
</gene>
<dbReference type="SUPFAM" id="SSF46785">
    <property type="entry name" value="Winged helix' DNA-binding domain"/>
    <property type="match status" value="1"/>
</dbReference>
<feature type="compositionally biased region" description="Basic and acidic residues" evidence="1">
    <location>
        <begin position="189"/>
        <end position="199"/>
    </location>
</feature>
<feature type="compositionally biased region" description="Polar residues" evidence="1">
    <location>
        <begin position="1"/>
        <end position="14"/>
    </location>
</feature>
<dbReference type="Pfam" id="PF01022">
    <property type="entry name" value="HTH_5"/>
    <property type="match status" value="1"/>
</dbReference>
<evidence type="ECO:0000256" key="1">
    <source>
        <dbReference type="SAM" id="MobiDB-lite"/>
    </source>
</evidence>
<dbReference type="RefSeq" id="WP_369342423.1">
    <property type="nucleotide sequence ID" value="NZ_CP129675.1"/>
</dbReference>
<dbReference type="EMBL" id="CP129675">
    <property type="protein sequence ID" value="XDS46902.1"/>
    <property type="molecule type" value="Genomic_DNA"/>
</dbReference>
<dbReference type="InterPro" id="IPR011991">
    <property type="entry name" value="ArsR-like_HTH"/>
</dbReference>
<feature type="region of interest" description="Disordered" evidence="1">
    <location>
        <begin position="1"/>
        <end position="21"/>
    </location>
</feature>
<dbReference type="SMART" id="SM00418">
    <property type="entry name" value="HTH_ARSR"/>
    <property type="match status" value="1"/>
</dbReference>
<protein>
    <submittedName>
        <fullName evidence="5">Helix-turn-helix domain-containing protein</fullName>
    </submittedName>
</protein>
<organism evidence="5">
    <name type="scientific">Bifidobacterium fermentum</name>
    <dbReference type="NCBI Taxonomy" id="3059035"/>
    <lineage>
        <taxon>Bacteria</taxon>
        <taxon>Bacillati</taxon>
        <taxon>Actinomycetota</taxon>
        <taxon>Actinomycetes</taxon>
        <taxon>Bifidobacteriales</taxon>
        <taxon>Bifidobacteriaceae</taxon>
        <taxon>Bifidobacterium</taxon>
    </lineage>
</organism>
<evidence type="ECO:0000259" key="2">
    <source>
        <dbReference type="SMART" id="SM00418"/>
    </source>
</evidence>
<proteinExistence type="predicted"/>